<accession>A0A1E2RX42</accession>
<dbReference type="STRING" id="1177755.A7A08_02468"/>
<feature type="transmembrane region" description="Helical" evidence="1">
    <location>
        <begin position="49"/>
        <end position="67"/>
    </location>
</feature>
<keyword evidence="3" id="KW-1185">Reference proteome</keyword>
<dbReference type="OrthoDB" id="166547at2"/>
<evidence type="ECO:0000313" key="2">
    <source>
        <dbReference type="EMBL" id="ODA66700.1"/>
    </source>
</evidence>
<comment type="caution">
    <text evidence="2">The sequence shown here is derived from an EMBL/GenBank/DDBJ whole genome shotgun (WGS) entry which is preliminary data.</text>
</comment>
<dbReference type="RefSeq" id="WP_069095728.1">
    <property type="nucleotide sequence ID" value="NZ_MASI01000006.1"/>
</dbReference>
<evidence type="ECO:0008006" key="4">
    <source>
        <dbReference type="Google" id="ProtNLM"/>
    </source>
</evidence>
<organism evidence="2 3">
    <name type="scientific">Methyloligella halotolerans</name>
    <dbReference type="NCBI Taxonomy" id="1177755"/>
    <lineage>
        <taxon>Bacteria</taxon>
        <taxon>Pseudomonadati</taxon>
        <taxon>Pseudomonadota</taxon>
        <taxon>Alphaproteobacteria</taxon>
        <taxon>Hyphomicrobiales</taxon>
        <taxon>Hyphomicrobiaceae</taxon>
        <taxon>Methyloligella</taxon>
    </lineage>
</organism>
<name>A0A1E2RX42_9HYPH</name>
<dbReference type="EMBL" id="MASI01000006">
    <property type="protein sequence ID" value="ODA66700.1"/>
    <property type="molecule type" value="Genomic_DNA"/>
</dbReference>
<proteinExistence type="predicted"/>
<dbReference type="PATRIC" id="fig|1177755.3.peg.2489"/>
<keyword evidence="1" id="KW-0812">Transmembrane</keyword>
<reference evidence="2 3" key="1">
    <citation type="submission" date="2016-07" db="EMBL/GenBank/DDBJ databases">
        <title>Draft genome sequence of Methyloligella halotolerans C2T (VKM B-2706T=CCUG 61687T=DSM 25045T), a halotolerant polyhydroxybutyrate accumulating methylotroph.</title>
        <authorList>
            <person name="Vasilenko O.V."/>
            <person name="Doronina N.V."/>
            <person name="Poroshina M.N."/>
            <person name="Tarlachkov S.V."/>
            <person name="Trotsenko Y.A."/>
        </authorList>
    </citation>
    <scope>NUCLEOTIDE SEQUENCE [LARGE SCALE GENOMIC DNA]</scope>
    <source>
        <strain evidence="2 3">VKM B-2706</strain>
    </source>
</reference>
<feature type="transmembrane region" description="Helical" evidence="1">
    <location>
        <begin position="74"/>
        <end position="91"/>
    </location>
</feature>
<evidence type="ECO:0000313" key="3">
    <source>
        <dbReference type="Proteomes" id="UP000095087"/>
    </source>
</evidence>
<evidence type="ECO:0000256" key="1">
    <source>
        <dbReference type="SAM" id="Phobius"/>
    </source>
</evidence>
<dbReference type="AlphaFoldDB" id="A0A1E2RX42"/>
<feature type="transmembrane region" description="Helical" evidence="1">
    <location>
        <begin position="7"/>
        <end position="29"/>
    </location>
</feature>
<protein>
    <recommendedName>
        <fullName evidence="4">DUF2177 family protein</fullName>
    </recommendedName>
</protein>
<keyword evidence="1" id="KW-1133">Transmembrane helix</keyword>
<dbReference type="InterPro" id="IPR018687">
    <property type="entry name" value="DUF2177_membr"/>
</dbReference>
<feature type="transmembrane region" description="Helical" evidence="1">
    <location>
        <begin position="111"/>
        <end position="133"/>
    </location>
</feature>
<dbReference type="Proteomes" id="UP000095087">
    <property type="component" value="Unassembled WGS sequence"/>
</dbReference>
<keyword evidence="1" id="KW-0472">Membrane</keyword>
<gene>
    <name evidence="2" type="ORF">A7A08_02468</name>
</gene>
<sequence>MTQWAAAYFGALIVFGIIDFAWLGTMGNVFYKPLLGDMLANSVRPVPALVFYFLFPVGLTVFAIVPALREFSPATALGYGALLGALCYGTYDLTNHAVMREWSVQVTVVDIAYGALASAIAALATYYIVANVLRLGGSPA</sequence>
<dbReference type="Pfam" id="PF09945">
    <property type="entry name" value="DUF2177"/>
    <property type="match status" value="1"/>
</dbReference>